<keyword evidence="2" id="KW-0762">Sugar transport</keyword>
<dbReference type="SUPFAM" id="SSF46973">
    <property type="entry name" value="Enzyme IIa from lactose specific PTS, IIa-lac"/>
    <property type="match status" value="1"/>
</dbReference>
<evidence type="ECO:0000256" key="1">
    <source>
        <dbReference type="ARBA" id="ARBA00022448"/>
    </source>
</evidence>
<evidence type="ECO:0000256" key="4">
    <source>
        <dbReference type="ARBA" id="ARBA00022683"/>
    </source>
</evidence>
<evidence type="ECO:0000256" key="2">
    <source>
        <dbReference type="ARBA" id="ARBA00022597"/>
    </source>
</evidence>
<organism evidence="6 7">
    <name type="scientific">Breznakia pachnodae</name>
    <dbReference type="NCBI Taxonomy" id="265178"/>
    <lineage>
        <taxon>Bacteria</taxon>
        <taxon>Bacillati</taxon>
        <taxon>Bacillota</taxon>
        <taxon>Erysipelotrichia</taxon>
        <taxon>Erysipelotrichales</taxon>
        <taxon>Erysipelotrichaceae</taxon>
        <taxon>Breznakia</taxon>
    </lineage>
</organism>
<reference evidence="6 7" key="1">
    <citation type="submission" date="2023-07" db="EMBL/GenBank/DDBJ databases">
        <title>Genomic Encyclopedia of Type Strains, Phase IV (KMG-IV): sequencing the most valuable type-strain genomes for metagenomic binning, comparative biology and taxonomic classification.</title>
        <authorList>
            <person name="Goeker M."/>
        </authorList>
    </citation>
    <scope>NUCLEOTIDE SEQUENCE [LARGE SCALE GENOMIC DNA]</scope>
    <source>
        <strain evidence="6 7">DSM 16784</strain>
    </source>
</reference>
<dbReference type="PANTHER" id="PTHR34382:SF10">
    <property type="entry name" value="PTS SYSTEM OLIGO-BETA-MANNOSIDE-SPECIFIC EIIA COMPONENT"/>
    <property type="match status" value="1"/>
</dbReference>
<evidence type="ECO:0000313" key="7">
    <source>
        <dbReference type="Proteomes" id="UP001230220"/>
    </source>
</evidence>
<sequence length="109" mass="12009">MEGLELISFQIIAAVGAAKSMYVNAIQEAKAGNIERAKELIEEGQAVFHDGHQAHAGLIAEEANGNKTEFNLLLMHAEDQLMTTETFKLVAEEIIDLYTLHQQSNIKEA</sequence>
<dbReference type="Proteomes" id="UP001230220">
    <property type="component" value="Unassembled WGS sequence"/>
</dbReference>
<dbReference type="PIRSF" id="PIRSF000699">
    <property type="entry name" value="PTS_IILac_III"/>
    <property type="match status" value="1"/>
</dbReference>
<keyword evidence="3" id="KW-0808">Transferase</keyword>
<proteinExistence type="predicted"/>
<keyword evidence="4" id="KW-0598">Phosphotransferase system</keyword>
<gene>
    <name evidence="6" type="ORF">J2S15_000938</name>
</gene>
<name>A0ABU0DZZ8_9FIRM</name>
<dbReference type="Gene3D" id="1.20.58.80">
    <property type="entry name" value="Phosphotransferase system, lactose/cellobiose-type IIA subunit"/>
    <property type="match status" value="1"/>
</dbReference>
<dbReference type="CDD" id="cd00215">
    <property type="entry name" value="PTS_IIA_lac"/>
    <property type="match status" value="1"/>
</dbReference>
<dbReference type="RefSeq" id="WP_307405907.1">
    <property type="nucleotide sequence ID" value="NZ_JAUSUR010000001.1"/>
</dbReference>
<accession>A0ABU0DZZ8</accession>
<dbReference type="PROSITE" id="PS51095">
    <property type="entry name" value="PTS_EIIA_TYPE_3"/>
    <property type="match status" value="1"/>
</dbReference>
<comment type="caution">
    <text evidence="6">The sequence shown here is derived from an EMBL/GenBank/DDBJ whole genome shotgun (WGS) entry which is preliminary data.</text>
</comment>
<protein>
    <submittedName>
        <fullName evidence="6">PTS system cellobiose-specific IIA component</fullName>
    </submittedName>
</protein>
<keyword evidence="1" id="KW-0813">Transport</keyword>
<keyword evidence="7" id="KW-1185">Reference proteome</keyword>
<dbReference type="InterPro" id="IPR003188">
    <property type="entry name" value="PTS_IIA_lac/cel"/>
</dbReference>
<evidence type="ECO:0000313" key="6">
    <source>
        <dbReference type="EMBL" id="MDQ0360207.1"/>
    </source>
</evidence>
<evidence type="ECO:0000256" key="3">
    <source>
        <dbReference type="ARBA" id="ARBA00022679"/>
    </source>
</evidence>
<evidence type="ECO:0000256" key="5">
    <source>
        <dbReference type="PROSITE-ProRule" id="PRU00418"/>
    </source>
</evidence>
<dbReference type="Pfam" id="PF02255">
    <property type="entry name" value="PTS_IIA"/>
    <property type="match status" value="1"/>
</dbReference>
<dbReference type="EMBL" id="JAUSUR010000001">
    <property type="protein sequence ID" value="MDQ0360207.1"/>
    <property type="molecule type" value="Genomic_DNA"/>
</dbReference>
<dbReference type="InterPro" id="IPR036542">
    <property type="entry name" value="PTS_IIA_lac/cel_sf"/>
</dbReference>
<feature type="modified residue" description="Phosphohistidine; by HPr" evidence="5">
    <location>
        <position position="76"/>
    </location>
</feature>
<dbReference type="PANTHER" id="PTHR34382">
    <property type="entry name" value="PTS SYSTEM N,N'-DIACETYLCHITOBIOSE-SPECIFIC EIIA COMPONENT"/>
    <property type="match status" value="1"/>
</dbReference>